<organism evidence="1 2">
    <name type="scientific">Sphaerodactylus townsendi</name>
    <dbReference type="NCBI Taxonomy" id="933632"/>
    <lineage>
        <taxon>Eukaryota</taxon>
        <taxon>Metazoa</taxon>
        <taxon>Chordata</taxon>
        <taxon>Craniata</taxon>
        <taxon>Vertebrata</taxon>
        <taxon>Euteleostomi</taxon>
        <taxon>Lepidosauria</taxon>
        <taxon>Squamata</taxon>
        <taxon>Bifurcata</taxon>
        <taxon>Gekkota</taxon>
        <taxon>Sphaerodactylidae</taxon>
        <taxon>Sphaerodactylus</taxon>
    </lineage>
</organism>
<keyword evidence="2" id="KW-1185">Reference proteome</keyword>
<protein>
    <submittedName>
        <fullName evidence="1">Uncharacterized protein</fullName>
    </submittedName>
</protein>
<evidence type="ECO:0000313" key="2">
    <source>
        <dbReference type="Proteomes" id="UP000827872"/>
    </source>
</evidence>
<comment type="caution">
    <text evidence="1">The sequence shown here is derived from an EMBL/GenBank/DDBJ whole genome shotgun (WGS) entry which is preliminary data.</text>
</comment>
<gene>
    <name evidence="1" type="ORF">K3G42_025627</name>
</gene>
<reference evidence="1" key="1">
    <citation type="submission" date="2021-08" db="EMBL/GenBank/DDBJ databases">
        <title>The first chromosome-level gecko genome reveals the dynamic sex chromosomes of Neotropical dwarf geckos (Sphaerodactylidae: Sphaerodactylus).</title>
        <authorList>
            <person name="Pinto B.J."/>
            <person name="Keating S.E."/>
            <person name="Gamble T."/>
        </authorList>
    </citation>
    <scope>NUCLEOTIDE SEQUENCE</scope>
    <source>
        <strain evidence="1">TG3544</strain>
    </source>
</reference>
<dbReference type="EMBL" id="CM037617">
    <property type="protein sequence ID" value="KAH8005273.1"/>
    <property type="molecule type" value="Genomic_DNA"/>
</dbReference>
<proteinExistence type="predicted"/>
<dbReference type="Proteomes" id="UP000827872">
    <property type="component" value="Linkage Group LG04"/>
</dbReference>
<evidence type="ECO:0000313" key="1">
    <source>
        <dbReference type="EMBL" id="KAH8005273.1"/>
    </source>
</evidence>
<name>A0ACB8FI98_9SAUR</name>
<sequence length="106" mass="11965">MASTPLNIDDKKFIASKGTDHLTINSVTSDDAGYYTCQMAFEHETKQYNITRTIHLQILGNKLLTIDCYGAFRCRLLYTLHLGKKFNFSSNVTSFASRGNYANLNT</sequence>
<accession>A0ACB8FI98</accession>